<protein>
    <submittedName>
        <fullName evidence="2">Neurofilament medium polypeptide-like</fullName>
    </submittedName>
</protein>
<evidence type="ECO:0000313" key="2">
    <source>
        <dbReference type="EMBL" id="KAJ7960683.1"/>
    </source>
</evidence>
<comment type="caution">
    <text evidence="2">The sequence shown here is derived from an EMBL/GenBank/DDBJ whole genome shotgun (WGS) entry which is preliminary data.</text>
</comment>
<feature type="compositionally biased region" description="Polar residues" evidence="1">
    <location>
        <begin position="46"/>
        <end position="66"/>
    </location>
</feature>
<feature type="compositionally biased region" description="Basic and acidic residues" evidence="1">
    <location>
        <begin position="186"/>
        <end position="202"/>
    </location>
</feature>
<reference evidence="2" key="1">
    <citation type="journal article" date="2023" name="Science">
        <title>Elucidation of the pathway for biosynthesis of saponin adjuvants from the soapbark tree.</title>
        <authorList>
            <person name="Reed J."/>
            <person name="Orme A."/>
            <person name="El-Demerdash A."/>
            <person name="Owen C."/>
            <person name="Martin L.B.B."/>
            <person name="Misra R.C."/>
            <person name="Kikuchi S."/>
            <person name="Rejzek M."/>
            <person name="Martin A.C."/>
            <person name="Harkess A."/>
            <person name="Leebens-Mack J."/>
            <person name="Louveau T."/>
            <person name="Stephenson M.J."/>
            <person name="Osbourn A."/>
        </authorList>
    </citation>
    <scope>NUCLEOTIDE SEQUENCE</scope>
    <source>
        <strain evidence="2">S10</strain>
    </source>
</reference>
<feature type="region of interest" description="Disordered" evidence="1">
    <location>
        <begin position="81"/>
        <end position="109"/>
    </location>
</feature>
<feature type="compositionally biased region" description="Polar residues" evidence="1">
    <location>
        <begin position="264"/>
        <end position="279"/>
    </location>
</feature>
<dbReference type="AlphaFoldDB" id="A0AAD7LMD8"/>
<dbReference type="Proteomes" id="UP001163823">
    <property type="component" value="Chromosome 8"/>
</dbReference>
<dbReference type="EMBL" id="JARAOO010000008">
    <property type="protein sequence ID" value="KAJ7960683.1"/>
    <property type="molecule type" value="Genomic_DNA"/>
</dbReference>
<dbReference type="PANTHER" id="PTHR37187:SF7">
    <property type="entry name" value="EXPRESSED PROTEIN"/>
    <property type="match status" value="1"/>
</dbReference>
<feature type="region of interest" description="Disordered" evidence="1">
    <location>
        <begin position="186"/>
        <end position="289"/>
    </location>
</feature>
<sequence length="314" mass="33916">MEGSSNGELEETQKVDSQYEAMQVIIQDAGEVKSSVDTEREIDLINGNSGSANETQYEDATTCSGSSLDAMAEQKLKISEMGESGEVEETEEVSESVDDPVQPVSSLSNDIHNRVNISVDNLISSSNLEQELKENKDKVLPLLDETSESSVITDEEVKGLEDNTLPSLKETNVFYGVVANESLKETEEIPTDEVSKGIEERILPTSPDEMLKETGDAKLSSPETSKGISPPVTSVKETVADESAEVPPTIADAVSKEPVANIRSVDSSNTSVQDKQPPTSEGPGNPTIIPVTRRRLASWRNCCGLLEVLRGSER</sequence>
<keyword evidence="3" id="KW-1185">Reference proteome</keyword>
<accession>A0AAD7LMD8</accession>
<dbReference type="PANTHER" id="PTHR37187">
    <property type="entry name" value="EXPRESSED PROTEIN"/>
    <property type="match status" value="1"/>
</dbReference>
<evidence type="ECO:0000256" key="1">
    <source>
        <dbReference type="SAM" id="MobiDB-lite"/>
    </source>
</evidence>
<feature type="compositionally biased region" description="Polar residues" evidence="1">
    <location>
        <begin position="221"/>
        <end position="236"/>
    </location>
</feature>
<evidence type="ECO:0000313" key="3">
    <source>
        <dbReference type="Proteomes" id="UP001163823"/>
    </source>
</evidence>
<gene>
    <name evidence="2" type="ORF">O6P43_021091</name>
</gene>
<dbReference type="KEGG" id="qsa:O6P43_021091"/>
<feature type="region of interest" description="Disordered" evidence="1">
    <location>
        <begin position="45"/>
        <end position="66"/>
    </location>
</feature>
<name>A0AAD7LMD8_QUISA</name>
<organism evidence="2 3">
    <name type="scientific">Quillaja saponaria</name>
    <name type="common">Soap bark tree</name>
    <dbReference type="NCBI Taxonomy" id="32244"/>
    <lineage>
        <taxon>Eukaryota</taxon>
        <taxon>Viridiplantae</taxon>
        <taxon>Streptophyta</taxon>
        <taxon>Embryophyta</taxon>
        <taxon>Tracheophyta</taxon>
        <taxon>Spermatophyta</taxon>
        <taxon>Magnoliopsida</taxon>
        <taxon>eudicotyledons</taxon>
        <taxon>Gunneridae</taxon>
        <taxon>Pentapetalae</taxon>
        <taxon>rosids</taxon>
        <taxon>fabids</taxon>
        <taxon>Fabales</taxon>
        <taxon>Quillajaceae</taxon>
        <taxon>Quillaja</taxon>
    </lineage>
</organism>
<feature type="compositionally biased region" description="Acidic residues" evidence="1">
    <location>
        <begin position="83"/>
        <end position="98"/>
    </location>
</feature>
<proteinExistence type="predicted"/>